<dbReference type="InterPro" id="IPR017853">
    <property type="entry name" value="GH"/>
</dbReference>
<feature type="compositionally biased region" description="Polar residues" evidence="1">
    <location>
        <begin position="1"/>
        <end position="14"/>
    </location>
</feature>
<dbReference type="InterPro" id="IPR037524">
    <property type="entry name" value="PA14/GLEYA"/>
</dbReference>
<proteinExistence type="predicted"/>
<dbReference type="Proteomes" id="UP000238634">
    <property type="component" value="Unassembled WGS sequence"/>
</dbReference>
<evidence type="ECO:0000313" key="3">
    <source>
        <dbReference type="EMBL" id="PSB19466.1"/>
    </source>
</evidence>
<evidence type="ECO:0000256" key="1">
    <source>
        <dbReference type="SAM" id="MobiDB-lite"/>
    </source>
</evidence>
<keyword evidence="4" id="KW-1185">Reference proteome</keyword>
<dbReference type="PROSITE" id="PS51820">
    <property type="entry name" value="PA14"/>
    <property type="match status" value="1"/>
</dbReference>
<dbReference type="Gene3D" id="3.90.182.10">
    <property type="entry name" value="Toxin - Anthrax Protective Antigen,domain 1"/>
    <property type="match status" value="1"/>
</dbReference>
<protein>
    <recommendedName>
        <fullName evidence="2">PA14 domain-containing protein</fullName>
    </recommendedName>
</protein>
<gene>
    <name evidence="3" type="ORF">C7B65_11140</name>
</gene>
<feature type="compositionally biased region" description="Low complexity" evidence="1">
    <location>
        <begin position="24"/>
        <end position="38"/>
    </location>
</feature>
<name>A0A2T1DG58_9CYAN</name>
<dbReference type="Gene3D" id="3.20.20.80">
    <property type="entry name" value="Glycosidases"/>
    <property type="match status" value="1"/>
</dbReference>
<comment type="caution">
    <text evidence="3">The sequence shown here is derived from an EMBL/GenBank/DDBJ whole genome shotgun (WGS) entry which is preliminary data.</text>
</comment>
<dbReference type="AlphaFoldDB" id="A0A2T1DG58"/>
<feature type="region of interest" description="Disordered" evidence="1">
    <location>
        <begin position="1"/>
        <end position="38"/>
    </location>
</feature>
<reference evidence="3 4" key="2">
    <citation type="submission" date="2018-03" db="EMBL/GenBank/DDBJ databases">
        <title>The ancient ancestry and fast evolution of plastids.</title>
        <authorList>
            <person name="Moore K.R."/>
            <person name="Magnabosco C."/>
            <person name="Momper L."/>
            <person name="Gold D.A."/>
            <person name="Bosak T."/>
            <person name="Fournier G.P."/>
        </authorList>
    </citation>
    <scope>NUCLEOTIDE SEQUENCE [LARGE SCALE GENOMIC DNA]</scope>
    <source>
        <strain evidence="3 4">ULC007</strain>
    </source>
</reference>
<dbReference type="RefSeq" id="WP_073071932.1">
    <property type="nucleotide sequence ID" value="NZ_MPPI01000013.1"/>
</dbReference>
<feature type="domain" description="PA14" evidence="2">
    <location>
        <begin position="52"/>
        <end position="189"/>
    </location>
</feature>
<dbReference type="STRING" id="1920490.GCA_001895925_04675"/>
<dbReference type="SUPFAM" id="SSF56988">
    <property type="entry name" value="Anthrax protective antigen"/>
    <property type="match status" value="1"/>
</dbReference>
<dbReference type="InterPro" id="IPR011658">
    <property type="entry name" value="PA14_dom"/>
</dbReference>
<dbReference type="OrthoDB" id="525131at2"/>
<dbReference type="Pfam" id="PF04151">
    <property type="entry name" value="PPC"/>
    <property type="match status" value="1"/>
</dbReference>
<evidence type="ECO:0000313" key="4">
    <source>
        <dbReference type="Proteomes" id="UP000238634"/>
    </source>
</evidence>
<dbReference type="SMART" id="SM00758">
    <property type="entry name" value="PA14"/>
    <property type="match status" value="1"/>
</dbReference>
<dbReference type="Pfam" id="PF07691">
    <property type="entry name" value="PA14"/>
    <property type="match status" value="1"/>
</dbReference>
<accession>A0A2T1DG58</accession>
<dbReference type="EMBL" id="PVWG01000010">
    <property type="protein sequence ID" value="PSB19466.1"/>
    <property type="molecule type" value="Genomic_DNA"/>
</dbReference>
<organism evidence="3 4">
    <name type="scientific">Phormidesmis priestleyi ULC007</name>
    <dbReference type="NCBI Taxonomy" id="1920490"/>
    <lineage>
        <taxon>Bacteria</taxon>
        <taxon>Bacillati</taxon>
        <taxon>Cyanobacteriota</taxon>
        <taxon>Cyanophyceae</taxon>
        <taxon>Leptolyngbyales</taxon>
        <taxon>Leptolyngbyaceae</taxon>
        <taxon>Phormidesmis</taxon>
    </lineage>
</organism>
<evidence type="ECO:0000259" key="2">
    <source>
        <dbReference type="PROSITE" id="PS51820"/>
    </source>
</evidence>
<sequence length="699" mass="75857">MLDSNLATQSSAVGVSSDALAPQTSSGITSSSSTSSTFPELTSTSAATLIPVGTTGLSAQYFNNQDFTTPVLTRTDATVDFDWGQDSPDATIAADHFSGRWIGQILPTQSEAYTFYTHSDDGVRLWVNGQLLIDHWTPHALAEDSSVINLIAGQKVDIQLDYYEQGGDAVSKLLWSSLSQVKEVVPQSQLSTGDRVARSQSADFTSALDWGPLATNEVRDSVSSTNLSDYYRFSVDTPSHLNLNLSELTANANLNILDSQGNVLNSSANDGTMLETIDALLNAGTYYLQVYTSGDVQTNYLLSAIGRSLTEQAQSADSFVDSMGVATHLRYTDTSYGRYSDVVEPRLRELGIRHIRDGGNNAGMFEKLNRLATFGIRSTLVMDPRDGITPDNAVDLLKKVLPSVTAIEGPNEWDVNSTLTYKGKSFPEGVADYQTDLYNAVKGDPATSFVSVLAPSLAFSENGSRMASLESVVDHGNMHSYAGGNQPDQDLDTKWIPNTKKVSGTRAIVATETGWHNAVNDPNPSQKAVSEGVSAKYLPRMFLEYFNRGVKRTFSYEFMDERAKSDMENNFGLIRADGTPKPAFYSIKNLISLLQDSQGAAVSGSLSYYLTGNTKDLRHTLLQKSNGDRYLVMWLDVTSTDAPVSQKVTLNLITPTQQATTYLTNSSIDPVSQYTSPTQIVLDVPDSPLVVKLTPQATG</sequence>
<dbReference type="InterPro" id="IPR007280">
    <property type="entry name" value="Peptidase_C_arc/bac"/>
</dbReference>
<dbReference type="SUPFAM" id="SSF51445">
    <property type="entry name" value="(Trans)glycosidases"/>
    <property type="match status" value="1"/>
</dbReference>
<reference evidence="3 4" key="1">
    <citation type="submission" date="2018-02" db="EMBL/GenBank/DDBJ databases">
        <authorList>
            <person name="Cohen D.B."/>
            <person name="Kent A.D."/>
        </authorList>
    </citation>
    <scope>NUCLEOTIDE SEQUENCE [LARGE SCALE GENOMIC DNA]</scope>
    <source>
        <strain evidence="3 4">ULC007</strain>
    </source>
</reference>